<dbReference type="GO" id="GO:0005737">
    <property type="term" value="C:cytoplasm"/>
    <property type="evidence" value="ECO:0007669"/>
    <property type="project" value="TreeGrafter"/>
</dbReference>
<dbReference type="EMBL" id="CAJNOK010000878">
    <property type="protein sequence ID" value="CAF0780841.1"/>
    <property type="molecule type" value="Genomic_DNA"/>
</dbReference>
<accession>A0A814NG71</accession>
<dbReference type="EMBL" id="CAJNOQ010005245">
    <property type="protein sequence ID" value="CAF1091543.1"/>
    <property type="molecule type" value="Genomic_DNA"/>
</dbReference>
<dbReference type="Proteomes" id="UP000681722">
    <property type="component" value="Unassembled WGS sequence"/>
</dbReference>
<name>A0A814NG71_9BILA</name>
<dbReference type="InterPro" id="IPR019446">
    <property type="entry name" value="BMT5-like"/>
</dbReference>
<proteinExistence type="predicted"/>
<organism evidence="4 7">
    <name type="scientific">Didymodactylos carnosus</name>
    <dbReference type="NCBI Taxonomy" id="1234261"/>
    <lineage>
        <taxon>Eukaryota</taxon>
        <taxon>Metazoa</taxon>
        <taxon>Spiralia</taxon>
        <taxon>Gnathifera</taxon>
        <taxon>Rotifera</taxon>
        <taxon>Eurotatoria</taxon>
        <taxon>Bdelloidea</taxon>
        <taxon>Philodinida</taxon>
        <taxon>Philodinidae</taxon>
        <taxon>Didymodactylos</taxon>
    </lineage>
</organism>
<dbReference type="EMBL" id="CAJOBA010000878">
    <property type="protein sequence ID" value="CAF3562454.1"/>
    <property type="molecule type" value="Genomic_DNA"/>
</dbReference>
<dbReference type="Proteomes" id="UP000677228">
    <property type="component" value="Unassembled WGS sequence"/>
</dbReference>
<dbReference type="PANTHER" id="PTHR11538:SF26">
    <property type="entry name" value="FERREDOXIN-FOLD ANTICODON-BINDING DOMAIN-CONTAINING PROTEIN 1"/>
    <property type="match status" value="1"/>
</dbReference>
<evidence type="ECO:0000259" key="2">
    <source>
        <dbReference type="Pfam" id="PF10354"/>
    </source>
</evidence>
<dbReference type="Pfam" id="PF10354">
    <property type="entry name" value="BMT5-like"/>
    <property type="match status" value="1"/>
</dbReference>
<evidence type="ECO:0000313" key="4">
    <source>
        <dbReference type="EMBL" id="CAF1091543.1"/>
    </source>
</evidence>
<dbReference type="OrthoDB" id="273345at2759"/>
<gene>
    <name evidence="4" type="ORF">GPM918_LOCUS18286</name>
    <name evidence="3" type="ORF">OVA965_LOCUS3598</name>
    <name evidence="6" type="ORF">SRO942_LOCUS18283</name>
    <name evidence="5" type="ORF">TMI583_LOCUS3597</name>
</gene>
<evidence type="ECO:0000313" key="6">
    <source>
        <dbReference type="EMBL" id="CAF3857013.1"/>
    </source>
</evidence>
<dbReference type="EMBL" id="CAJOBC010005245">
    <property type="protein sequence ID" value="CAF3857013.1"/>
    <property type="molecule type" value="Genomic_DNA"/>
</dbReference>
<dbReference type="GO" id="GO:0070475">
    <property type="term" value="P:rRNA base methylation"/>
    <property type="evidence" value="ECO:0007669"/>
    <property type="project" value="InterPro"/>
</dbReference>
<evidence type="ECO:0000313" key="3">
    <source>
        <dbReference type="EMBL" id="CAF0780841.1"/>
    </source>
</evidence>
<keyword evidence="7" id="KW-1185">Reference proteome</keyword>
<dbReference type="Proteomes" id="UP000682733">
    <property type="component" value="Unassembled WGS sequence"/>
</dbReference>
<comment type="caution">
    <text evidence="4">The sequence shown here is derived from an EMBL/GenBank/DDBJ whole genome shotgun (WGS) entry which is preliminary data.</text>
</comment>
<protein>
    <recommendedName>
        <fullName evidence="2">25S rRNA (uridine-N(3))-methyltransferase BMT5-like domain-containing protein</fullName>
    </recommendedName>
</protein>
<evidence type="ECO:0000256" key="1">
    <source>
        <dbReference type="SAM" id="MobiDB-lite"/>
    </source>
</evidence>
<feature type="domain" description="25S rRNA (uridine-N(3))-methyltransferase BMT5-like" evidence="2">
    <location>
        <begin position="96"/>
        <end position="266"/>
    </location>
</feature>
<dbReference type="PANTHER" id="PTHR11538">
    <property type="entry name" value="PHENYLALANYL-TRNA SYNTHETASE"/>
    <property type="match status" value="1"/>
</dbReference>
<feature type="region of interest" description="Disordered" evidence="1">
    <location>
        <begin position="315"/>
        <end position="345"/>
    </location>
</feature>
<evidence type="ECO:0000313" key="5">
    <source>
        <dbReference type="EMBL" id="CAF3562454.1"/>
    </source>
</evidence>
<reference evidence="4" key="1">
    <citation type="submission" date="2021-02" db="EMBL/GenBank/DDBJ databases">
        <authorList>
            <person name="Nowell W R."/>
        </authorList>
    </citation>
    <scope>NUCLEOTIDE SEQUENCE</scope>
</reference>
<sequence>MSVVDNSNEENEKDVDNLADALAGVVVGDEKPENDKDIDSKRQKRLYNLIYQLLDINGQIIKLDAEFEGKSMDYFKKYLDQLNVKLRFKIRCKKRLFVGEGDFSYARALLQKHAVKHPTLPEAITATEYVSKKDLETIYSENFPENEKFLTEEGVTLLYGIDATKLSYNIKGLKKRYPRIHFNFPHDKSDFKKRSLPLLIAEFFASARKLQKRKDRIHVTLPKDPEKNDFYLGYVYGIYDGSSNAGYQLIRKRKFEKSRYPGYIHRITKTNVSATVTEVRREYIFENVKKDLDKIKKSTPPTKIVCYNEVVNSLSNLPTDSDSSEYTELSAEDSSDSLDEGDPER</sequence>
<feature type="compositionally biased region" description="Acidic residues" evidence="1">
    <location>
        <begin position="322"/>
        <end position="345"/>
    </location>
</feature>
<dbReference type="AlphaFoldDB" id="A0A814NG71"/>
<dbReference type="GO" id="GO:0070042">
    <property type="term" value="F:rRNA (uridine-N3-)-methyltransferase activity"/>
    <property type="evidence" value="ECO:0007669"/>
    <property type="project" value="InterPro"/>
</dbReference>
<dbReference type="Proteomes" id="UP000663829">
    <property type="component" value="Unassembled WGS sequence"/>
</dbReference>
<evidence type="ECO:0000313" key="7">
    <source>
        <dbReference type="Proteomes" id="UP000663829"/>
    </source>
</evidence>